<keyword evidence="1" id="KW-1133">Transmembrane helix</keyword>
<dbReference type="PATRIC" id="fig|1727163.4.peg.561"/>
<organism evidence="2 3">
    <name type="scientific">Algoriphagus sanaruensis</name>
    <dbReference type="NCBI Taxonomy" id="1727163"/>
    <lineage>
        <taxon>Bacteria</taxon>
        <taxon>Pseudomonadati</taxon>
        <taxon>Bacteroidota</taxon>
        <taxon>Cytophagia</taxon>
        <taxon>Cytophagales</taxon>
        <taxon>Cyclobacteriaceae</taxon>
        <taxon>Algoriphagus</taxon>
    </lineage>
</organism>
<gene>
    <name evidence="2" type="ORF">AO498_02700</name>
</gene>
<dbReference type="Proteomes" id="UP000073816">
    <property type="component" value="Chromosome"/>
</dbReference>
<evidence type="ECO:0000313" key="3">
    <source>
        <dbReference type="Proteomes" id="UP000073816"/>
    </source>
</evidence>
<dbReference type="KEGG" id="alm:AO498_02700"/>
<dbReference type="AlphaFoldDB" id="A0A142EJI4"/>
<dbReference type="STRING" id="1727163.AO498_02700"/>
<proteinExistence type="predicted"/>
<name>A0A142EJI4_9BACT</name>
<sequence length="198" mass="23391">MPANDPVFTPELIRIVKIFFLSAFGLVLVLSFFNGYRANNSGEDKTFKVADSDRLYFLNVRGIHYDRELRKEAGMTLFRHNKWLYENNTPNFFPIIILNPLKDEAYLYFELENASYPIQLELVDNGHSEWIEFNDGNNLDHFTLIQKLVPYSEENRWVNLKTETDIFSLWKTDQEKEIFKTISEDYFRLINNPISSGK</sequence>
<reference evidence="2 3" key="2">
    <citation type="journal article" date="2016" name="Genome Announc.">
        <title>Complete Genome Sequence of Algoriphagus sp. Strain M8-2, Isolated from a Brackish Lake.</title>
        <authorList>
            <person name="Muraguchi Y."/>
            <person name="Kushimoto K."/>
            <person name="Ohtsubo Y."/>
            <person name="Suzuki T."/>
            <person name="Dohra H."/>
            <person name="Kimbara K."/>
            <person name="Shintani M."/>
        </authorList>
    </citation>
    <scope>NUCLEOTIDE SEQUENCE [LARGE SCALE GENOMIC DNA]</scope>
    <source>
        <strain evidence="2 3">M8-2</strain>
    </source>
</reference>
<dbReference type="EMBL" id="CP012836">
    <property type="protein sequence ID" value="AMQ55289.1"/>
    <property type="molecule type" value="Genomic_DNA"/>
</dbReference>
<protein>
    <submittedName>
        <fullName evidence="2">Uncharacterized protein</fullName>
    </submittedName>
</protein>
<keyword evidence="1" id="KW-0472">Membrane</keyword>
<evidence type="ECO:0000256" key="1">
    <source>
        <dbReference type="SAM" id="Phobius"/>
    </source>
</evidence>
<evidence type="ECO:0000313" key="2">
    <source>
        <dbReference type="EMBL" id="AMQ55289.1"/>
    </source>
</evidence>
<dbReference type="RefSeq" id="WP_067543438.1">
    <property type="nucleotide sequence ID" value="NZ_CP012836.1"/>
</dbReference>
<accession>A0A142EJI4</accession>
<dbReference type="OrthoDB" id="837183at2"/>
<keyword evidence="1" id="KW-0812">Transmembrane</keyword>
<reference evidence="3" key="1">
    <citation type="submission" date="2015-09" db="EMBL/GenBank/DDBJ databases">
        <title>Complete sequence of Algoriphagus sp. M8-2.</title>
        <authorList>
            <person name="Shintani M."/>
        </authorList>
    </citation>
    <scope>NUCLEOTIDE SEQUENCE [LARGE SCALE GENOMIC DNA]</scope>
    <source>
        <strain evidence="3">M8-2</strain>
    </source>
</reference>
<feature type="transmembrane region" description="Helical" evidence="1">
    <location>
        <begin position="12"/>
        <end position="33"/>
    </location>
</feature>
<keyword evidence="3" id="KW-1185">Reference proteome</keyword>